<name>A0A3S1BAN3_9BACL</name>
<evidence type="ECO:0000313" key="2">
    <source>
        <dbReference type="EMBL" id="RUT35824.1"/>
    </source>
</evidence>
<protein>
    <recommendedName>
        <fullName evidence="4">Tyr recombinase domain-containing protein</fullName>
    </recommendedName>
</protein>
<sequence>MGKRYHSLRERAMLEFQYSTGCRIGEVVKIDSEDLKWENCSAIATTLLYVQLRGERRRELYRVINKLYLSIGISLCIWNEAASSNIKCEVRKES</sequence>
<comment type="caution">
    <text evidence="2">The sequence shown here is derived from an EMBL/GenBank/DDBJ whole genome shotgun (WGS) entry which is preliminary data.</text>
</comment>
<dbReference type="Proteomes" id="UP000272464">
    <property type="component" value="Unassembled WGS sequence"/>
</dbReference>
<dbReference type="InterPro" id="IPR013762">
    <property type="entry name" value="Integrase-like_cat_sf"/>
</dbReference>
<dbReference type="GO" id="GO:0003677">
    <property type="term" value="F:DNA binding"/>
    <property type="evidence" value="ECO:0007669"/>
    <property type="project" value="InterPro"/>
</dbReference>
<dbReference type="GO" id="GO:0006310">
    <property type="term" value="P:DNA recombination"/>
    <property type="evidence" value="ECO:0007669"/>
    <property type="project" value="UniProtKB-KW"/>
</dbReference>
<organism evidence="2 3">
    <name type="scientific">Paenibacillus zeisoli</name>
    <dbReference type="NCBI Taxonomy" id="2496267"/>
    <lineage>
        <taxon>Bacteria</taxon>
        <taxon>Bacillati</taxon>
        <taxon>Bacillota</taxon>
        <taxon>Bacilli</taxon>
        <taxon>Bacillales</taxon>
        <taxon>Paenibacillaceae</taxon>
        <taxon>Paenibacillus</taxon>
    </lineage>
</organism>
<reference evidence="2 3" key="1">
    <citation type="submission" date="2018-12" db="EMBL/GenBank/DDBJ databases">
        <authorList>
            <person name="Sun L."/>
            <person name="Chen Z."/>
        </authorList>
    </citation>
    <scope>NUCLEOTIDE SEQUENCE [LARGE SCALE GENOMIC DNA]</scope>
    <source>
        <strain evidence="2 3">3-5-3</strain>
    </source>
</reference>
<keyword evidence="1" id="KW-0233">DNA recombination</keyword>
<dbReference type="SUPFAM" id="SSF56349">
    <property type="entry name" value="DNA breaking-rejoining enzymes"/>
    <property type="match status" value="1"/>
</dbReference>
<dbReference type="AlphaFoldDB" id="A0A3S1BAN3"/>
<dbReference type="EMBL" id="RZNX01000001">
    <property type="protein sequence ID" value="RUT35824.1"/>
    <property type="molecule type" value="Genomic_DNA"/>
</dbReference>
<accession>A0A3S1BAN3</accession>
<evidence type="ECO:0008006" key="4">
    <source>
        <dbReference type="Google" id="ProtNLM"/>
    </source>
</evidence>
<keyword evidence="3" id="KW-1185">Reference proteome</keyword>
<evidence type="ECO:0000313" key="3">
    <source>
        <dbReference type="Proteomes" id="UP000272464"/>
    </source>
</evidence>
<dbReference type="InterPro" id="IPR011010">
    <property type="entry name" value="DNA_brk_join_enz"/>
</dbReference>
<dbReference type="OrthoDB" id="9801717at2"/>
<dbReference type="GO" id="GO:0015074">
    <property type="term" value="P:DNA integration"/>
    <property type="evidence" value="ECO:0007669"/>
    <property type="project" value="InterPro"/>
</dbReference>
<proteinExistence type="predicted"/>
<dbReference type="Gene3D" id="1.10.443.10">
    <property type="entry name" value="Intergrase catalytic core"/>
    <property type="match status" value="1"/>
</dbReference>
<gene>
    <name evidence="2" type="ORF">EJP77_02065</name>
</gene>
<evidence type="ECO:0000256" key="1">
    <source>
        <dbReference type="ARBA" id="ARBA00023172"/>
    </source>
</evidence>